<reference evidence="9" key="3">
    <citation type="journal article" date="2017" name="Nature">
        <title>Genome sequence of the progenitor of the wheat D genome Aegilops tauschii.</title>
        <authorList>
            <person name="Luo M.C."/>
            <person name="Gu Y.Q."/>
            <person name="Puiu D."/>
            <person name="Wang H."/>
            <person name="Twardziok S.O."/>
            <person name="Deal K.R."/>
            <person name="Huo N."/>
            <person name="Zhu T."/>
            <person name="Wang L."/>
            <person name="Wang Y."/>
            <person name="McGuire P.E."/>
            <person name="Liu S."/>
            <person name="Long H."/>
            <person name="Ramasamy R.K."/>
            <person name="Rodriguez J.C."/>
            <person name="Van S.L."/>
            <person name="Yuan L."/>
            <person name="Wang Z."/>
            <person name="Xia Z."/>
            <person name="Xiao L."/>
            <person name="Anderson O.D."/>
            <person name="Ouyang S."/>
            <person name="Liang Y."/>
            <person name="Zimin A.V."/>
            <person name="Pertea G."/>
            <person name="Qi P."/>
            <person name="Bennetzen J.L."/>
            <person name="Dai X."/>
            <person name="Dawson M.W."/>
            <person name="Muller H.G."/>
            <person name="Kugler K."/>
            <person name="Rivarola-Duarte L."/>
            <person name="Spannagl M."/>
            <person name="Mayer K.F.X."/>
            <person name="Lu F.H."/>
            <person name="Bevan M.W."/>
            <person name="Leroy P."/>
            <person name="Li P."/>
            <person name="You F.M."/>
            <person name="Sun Q."/>
            <person name="Liu Z."/>
            <person name="Lyons E."/>
            <person name="Wicker T."/>
            <person name="Salzberg S.L."/>
            <person name="Devos K.M."/>
            <person name="Dvorak J."/>
        </authorList>
    </citation>
    <scope>NUCLEOTIDE SEQUENCE [LARGE SCALE GENOMIC DNA]</scope>
    <source>
        <strain evidence="9">cv. AL8/78</strain>
    </source>
</reference>
<sequence length="325" mass="35434">KSSLTPYTYIRMESGGVIAEAGWDSLGLTSQAEESEMMEQLLGTFPSNGEEEHQELPWSVQATHAYYAHCNGSSNAYSSASSNSVGSLVLDVPSDYGGFYLGDSNGIGSCTAALDLNMVQEQGAAQFMDAIFNPSYGNGHSSCDDLGDSSMNLLDSIDTSNKRKRQDQGKIADQTSGRKYSRKADSKRTKKAMQCEGDDGTTADTSKQSLSCCTSEIDSNAFQEPPVASKPKGKAQAGRQTTDPQSLYARKRREKINERLKVLQNLVPNGTKVVDISTMLEEAVEYVKFLQLQIKLLSSDEMWMYAPIAYNGMNIGIDLNLSQHC</sequence>
<dbReference type="SMART" id="SM00353">
    <property type="entry name" value="HLH"/>
    <property type="match status" value="1"/>
</dbReference>
<dbReference type="Pfam" id="PF00010">
    <property type="entry name" value="HLH"/>
    <property type="match status" value="1"/>
</dbReference>
<dbReference type="PANTHER" id="PTHR16223">
    <property type="entry name" value="TRANSCRIPTION FACTOR BHLH83-RELATED"/>
    <property type="match status" value="1"/>
</dbReference>
<dbReference type="FunFam" id="4.10.280.10:FF:000022">
    <property type="entry name" value="Basic helix-loop-helix transcription factor"/>
    <property type="match status" value="1"/>
</dbReference>
<dbReference type="SUPFAM" id="SSF47459">
    <property type="entry name" value="HLH, helix-loop-helix DNA-binding domain"/>
    <property type="match status" value="1"/>
</dbReference>
<dbReference type="PANTHER" id="PTHR16223:SF370">
    <property type="entry name" value="TRANSCRIPTION FACTOR RSL3-RELATED"/>
    <property type="match status" value="1"/>
</dbReference>
<evidence type="ECO:0000256" key="7">
    <source>
        <dbReference type="SAM" id="MobiDB-lite"/>
    </source>
</evidence>
<dbReference type="GO" id="GO:0046983">
    <property type="term" value="F:protein dimerization activity"/>
    <property type="evidence" value="ECO:0007669"/>
    <property type="project" value="InterPro"/>
</dbReference>
<keyword evidence="4" id="KW-0238">DNA-binding</keyword>
<dbReference type="STRING" id="200361.A0A453HF63"/>
<name>A0A453HF63_AEGTS</name>
<comment type="subcellular location">
    <subcellularLocation>
        <location evidence="1">Nucleus</location>
    </subcellularLocation>
</comment>
<feature type="region of interest" description="Disordered" evidence="7">
    <location>
        <begin position="221"/>
        <end position="244"/>
    </location>
</feature>
<dbReference type="PROSITE" id="PS50888">
    <property type="entry name" value="BHLH"/>
    <property type="match status" value="1"/>
</dbReference>
<evidence type="ECO:0000256" key="5">
    <source>
        <dbReference type="ARBA" id="ARBA00023163"/>
    </source>
</evidence>
<feature type="region of interest" description="Disordered" evidence="7">
    <location>
        <begin position="154"/>
        <end position="208"/>
    </location>
</feature>
<dbReference type="InterPro" id="IPR036638">
    <property type="entry name" value="HLH_DNA-bd_sf"/>
</dbReference>
<reference evidence="10" key="2">
    <citation type="journal article" date="2017" name="Nat. Plants">
        <title>The Aegilops tauschii genome reveals multiple impacts of transposons.</title>
        <authorList>
            <person name="Zhao G."/>
            <person name="Zou C."/>
            <person name="Li K."/>
            <person name="Wang K."/>
            <person name="Li T."/>
            <person name="Gao L."/>
            <person name="Zhang X."/>
            <person name="Wang H."/>
            <person name="Yang Z."/>
            <person name="Liu X."/>
            <person name="Jiang W."/>
            <person name="Mao L."/>
            <person name="Kong X."/>
            <person name="Jiao Y."/>
            <person name="Jia J."/>
        </authorList>
    </citation>
    <scope>NUCLEOTIDE SEQUENCE [LARGE SCALE GENOMIC DNA]</scope>
    <source>
        <strain evidence="10">cv. AL8/78</strain>
    </source>
</reference>
<dbReference type="Proteomes" id="UP000015105">
    <property type="component" value="Chromosome 4D"/>
</dbReference>
<feature type="domain" description="BHLH" evidence="8">
    <location>
        <begin position="240"/>
        <end position="290"/>
    </location>
</feature>
<dbReference type="GO" id="GO:0000978">
    <property type="term" value="F:RNA polymerase II cis-regulatory region sequence-specific DNA binding"/>
    <property type="evidence" value="ECO:0007669"/>
    <property type="project" value="TreeGrafter"/>
</dbReference>
<keyword evidence="5" id="KW-0804">Transcription</keyword>
<keyword evidence="3" id="KW-0805">Transcription regulation</keyword>
<protein>
    <recommendedName>
        <fullName evidence="8">BHLH domain-containing protein</fullName>
    </recommendedName>
</protein>
<dbReference type="EnsemblPlants" id="AET4Gv20167400.3">
    <property type="protein sequence ID" value="AET4Gv20167400.3"/>
    <property type="gene ID" value="AET4Gv20167400"/>
</dbReference>
<dbReference type="Gramene" id="AET4Gv20167400.3">
    <property type="protein sequence ID" value="AET4Gv20167400.3"/>
    <property type="gene ID" value="AET4Gv20167400"/>
</dbReference>
<reference evidence="9" key="4">
    <citation type="submission" date="2019-03" db="UniProtKB">
        <authorList>
            <consortium name="EnsemblPlants"/>
        </authorList>
    </citation>
    <scope>IDENTIFICATION</scope>
</reference>
<evidence type="ECO:0000256" key="2">
    <source>
        <dbReference type="ARBA" id="ARBA00005510"/>
    </source>
</evidence>
<keyword evidence="10" id="KW-1185">Reference proteome</keyword>
<evidence type="ECO:0000313" key="10">
    <source>
        <dbReference type="Proteomes" id="UP000015105"/>
    </source>
</evidence>
<dbReference type="AlphaFoldDB" id="A0A453HF63"/>
<evidence type="ECO:0000256" key="6">
    <source>
        <dbReference type="ARBA" id="ARBA00023242"/>
    </source>
</evidence>
<evidence type="ECO:0000256" key="3">
    <source>
        <dbReference type="ARBA" id="ARBA00023015"/>
    </source>
</evidence>
<dbReference type="InterPro" id="IPR045843">
    <property type="entry name" value="IND-like"/>
</dbReference>
<evidence type="ECO:0000256" key="1">
    <source>
        <dbReference type="ARBA" id="ARBA00004123"/>
    </source>
</evidence>
<comment type="similarity">
    <text evidence="2">Belongs to the bHLH protein family.</text>
</comment>
<keyword evidence="6" id="KW-0539">Nucleus</keyword>
<dbReference type="GO" id="GO:0000981">
    <property type="term" value="F:DNA-binding transcription factor activity, RNA polymerase II-specific"/>
    <property type="evidence" value="ECO:0007669"/>
    <property type="project" value="TreeGrafter"/>
</dbReference>
<proteinExistence type="inferred from homology"/>
<dbReference type="CDD" id="cd11454">
    <property type="entry name" value="bHLH_AtIND_like"/>
    <property type="match status" value="1"/>
</dbReference>
<evidence type="ECO:0000259" key="8">
    <source>
        <dbReference type="PROSITE" id="PS50888"/>
    </source>
</evidence>
<evidence type="ECO:0000256" key="4">
    <source>
        <dbReference type="ARBA" id="ARBA00023125"/>
    </source>
</evidence>
<reference evidence="9" key="5">
    <citation type="journal article" date="2021" name="G3 (Bethesda)">
        <title>Aegilops tauschii genome assembly Aet v5.0 features greater sequence contiguity and improved annotation.</title>
        <authorList>
            <person name="Wang L."/>
            <person name="Zhu T."/>
            <person name="Rodriguez J.C."/>
            <person name="Deal K.R."/>
            <person name="Dubcovsky J."/>
            <person name="McGuire P.E."/>
            <person name="Lux T."/>
            <person name="Spannagl M."/>
            <person name="Mayer K.F.X."/>
            <person name="Baldrich P."/>
            <person name="Meyers B.C."/>
            <person name="Huo N."/>
            <person name="Gu Y.Q."/>
            <person name="Zhou H."/>
            <person name="Devos K.M."/>
            <person name="Bennetzen J.L."/>
            <person name="Unver T."/>
            <person name="Budak H."/>
            <person name="Gulick P.J."/>
            <person name="Galiba G."/>
            <person name="Kalapos B."/>
            <person name="Nelson D.R."/>
            <person name="Li P."/>
            <person name="You F.M."/>
            <person name="Luo M.C."/>
            <person name="Dvorak J."/>
        </authorList>
    </citation>
    <scope>NUCLEOTIDE SEQUENCE [LARGE SCALE GENOMIC DNA]</scope>
    <source>
        <strain evidence="9">cv. AL8/78</strain>
    </source>
</reference>
<dbReference type="InterPro" id="IPR011598">
    <property type="entry name" value="bHLH_dom"/>
</dbReference>
<reference evidence="10" key="1">
    <citation type="journal article" date="2014" name="Science">
        <title>Ancient hybridizations among the ancestral genomes of bread wheat.</title>
        <authorList>
            <consortium name="International Wheat Genome Sequencing Consortium,"/>
            <person name="Marcussen T."/>
            <person name="Sandve S.R."/>
            <person name="Heier L."/>
            <person name="Spannagl M."/>
            <person name="Pfeifer M."/>
            <person name="Jakobsen K.S."/>
            <person name="Wulff B.B."/>
            <person name="Steuernagel B."/>
            <person name="Mayer K.F."/>
            <person name="Olsen O.A."/>
        </authorList>
    </citation>
    <scope>NUCLEOTIDE SEQUENCE [LARGE SCALE GENOMIC DNA]</scope>
    <source>
        <strain evidence="10">cv. AL8/78</strain>
    </source>
</reference>
<evidence type="ECO:0000313" key="9">
    <source>
        <dbReference type="EnsemblPlants" id="AET4Gv20167400.3"/>
    </source>
</evidence>
<dbReference type="Gene3D" id="4.10.280.10">
    <property type="entry name" value="Helix-loop-helix DNA-binding domain"/>
    <property type="match status" value="1"/>
</dbReference>
<accession>A0A453HF63</accession>
<organism evidence="9 10">
    <name type="scientific">Aegilops tauschii subsp. strangulata</name>
    <name type="common">Goatgrass</name>
    <dbReference type="NCBI Taxonomy" id="200361"/>
    <lineage>
        <taxon>Eukaryota</taxon>
        <taxon>Viridiplantae</taxon>
        <taxon>Streptophyta</taxon>
        <taxon>Embryophyta</taxon>
        <taxon>Tracheophyta</taxon>
        <taxon>Spermatophyta</taxon>
        <taxon>Magnoliopsida</taxon>
        <taxon>Liliopsida</taxon>
        <taxon>Poales</taxon>
        <taxon>Poaceae</taxon>
        <taxon>BOP clade</taxon>
        <taxon>Pooideae</taxon>
        <taxon>Triticodae</taxon>
        <taxon>Triticeae</taxon>
        <taxon>Triticinae</taxon>
        <taxon>Aegilops</taxon>
    </lineage>
</organism>
<dbReference type="GO" id="GO:0005634">
    <property type="term" value="C:nucleus"/>
    <property type="evidence" value="ECO:0007669"/>
    <property type="project" value="UniProtKB-SubCell"/>
</dbReference>